<dbReference type="EMBL" id="GGEC01068721">
    <property type="protein sequence ID" value="MBX49205.1"/>
    <property type="molecule type" value="Transcribed_RNA"/>
</dbReference>
<organism evidence="2">
    <name type="scientific">Rhizophora mucronata</name>
    <name type="common">Asiatic mangrove</name>
    <dbReference type="NCBI Taxonomy" id="61149"/>
    <lineage>
        <taxon>Eukaryota</taxon>
        <taxon>Viridiplantae</taxon>
        <taxon>Streptophyta</taxon>
        <taxon>Embryophyta</taxon>
        <taxon>Tracheophyta</taxon>
        <taxon>Spermatophyta</taxon>
        <taxon>Magnoliopsida</taxon>
        <taxon>eudicotyledons</taxon>
        <taxon>Gunneridae</taxon>
        <taxon>Pentapetalae</taxon>
        <taxon>rosids</taxon>
        <taxon>fabids</taxon>
        <taxon>Malpighiales</taxon>
        <taxon>Rhizophoraceae</taxon>
        <taxon>Rhizophora</taxon>
    </lineage>
</organism>
<protein>
    <submittedName>
        <fullName evidence="2">Uncharacterized protein</fullName>
    </submittedName>
</protein>
<evidence type="ECO:0000313" key="2">
    <source>
        <dbReference type="EMBL" id="MBX49205.1"/>
    </source>
</evidence>
<dbReference type="AlphaFoldDB" id="A0A2P2P370"/>
<feature type="region of interest" description="Disordered" evidence="1">
    <location>
        <begin position="55"/>
        <end position="90"/>
    </location>
</feature>
<name>A0A2P2P370_RHIMU</name>
<proteinExistence type="predicted"/>
<reference evidence="2" key="1">
    <citation type="submission" date="2018-02" db="EMBL/GenBank/DDBJ databases">
        <title>Rhizophora mucronata_Transcriptome.</title>
        <authorList>
            <person name="Meera S.P."/>
            <person name="Sreeshan A."/>
            <person name="Augustine A."/>
        </authorList>
    </citation>
    <scope>NUCLEOTIDE SEQUENCE</scope>
    <source>
        <tissue evidence="2">Leaf</tissue>
    </source>
</reference>
<accession>A0A2P2P370</accession>
<sequence length="90" mass="9789">MTERSPCEADAPGMDGCRRRSWQVAVLGLASEIRPKQVGSPHVRLSNGVVESQRTGVGCQQRLPSNESRRTASGRADAQGWLPTATPFKR</sequence>
<evidence type="ECO:0000256" key="1">
    <source>
        <dbReference type="SAM" id="MobiDB-lite"/>
    </source>
</evidence>